<feature type="domain" description="BT-3044-like C-terminal" evidence="2">
    <location>
        <begin position="157"/>
        <end position="294"/>
    </location>
</feature>
<keyword evidence="4" id="KW-1185">Reference proteome</keyword>
<dbReference type="Pfam" id="PF14274">
    <property type="entry name" value="BT_3044-like_C"/>
    <property type="match status" value="1"/>
</dbReference>
<evidence type="ECO:0000259" key="2">
    <source>
        <dbReference type="Pfam" id="PF14274"/>
    </source>
</evidence>
<evidence type="ECO:0008006" key="5">
    <source>
        <dbReference type="Google" id="ProtNLM"/>
    </source>
</evidence>
<dbReference type="Gene3D" id="2.60.40.1740">
    <property type="entry name" value="hypothetical protein (bacova_03559)"/>
    <property type="match status" value="1"/>
</dbReference>
<name>A0ABP8C8P6_9FLAO</name>
<sequence>MIKKTAILMFISSLFLLQGCYDDYKEDYQYTTTYFARQFPLRTLVDEEGKDMTFEIGTVLGGKYSNDIKEEVAFQIQDSFLNADNFSQFTKLPDNYYSLESNNIEIPSGHFKGQVTVTLNKELFLNDPLAVENTYALPVEITDTSLDSILANKHYSVIVIKYFNKYHGWYYTKGIDNKLDGANAPIESERLTYQYDDVVSNSDILFNTTNKNSLLGSYDGVTGFIGTDTDNIASRANFDIALEINDDNTVTVFADDNNGFTNINGTGSYDPATRNFTIEYNYTDADGAMHAVTEELIYRNTELVLEEWQ</sequence>
<protein>
    <recommendedName>
        <fullName evidence="5">DUF1735 domain-containing protein</fullName>
    </recommendedName>
</protein>
<dbReference type="PROSITE" id="PS51257">
    <property type="entry name" value="PROKAR_LIPOPROTEIN"/>
    <property type="match status" value="1"/>
</dbReference>
<gene>
    <name evidence="3" type="ORF">GCM10022291_18250</name>
</gene>
<proteinExistence type="predicted"/>
<dbReference type="InterPro" id="IPR013728">
    <property type="entry name" value="BT_3987-like_N"/>
</dbReference>
<evidence type="ECO:0000259" key="1">
    <source>
        <dbReference type="Pfam" id="PF08522"/>
    </source>
</evidence>
<dbReference type="InterPro" id="IPR025371">
    <property type="entry name" value="BT_3044-like_C"/>
</dbReference>
<evidence type="ECO:0000313" key="4">
    <source>
        <dbReference type="Proteomes" id="UP001501496"/>
    </source>
</evidence>
<dbReference type="EMBL" id="BAABCA010000003">
    <property type="protein sequence ID" value="GAA4235680.1"/>
    <property type="molecule type" value="Genomic_DNA"/>
</dbReference>
<comment type="caution">
    <text evidence="3">The sequence shown here is derived from an EMBL/GenBank/DDBJ whole genome shotgun (WGS) entry which is preliminary data.</text>
</comment>
<feature type="domain" description="BT-3987-like N-terminal" evidence="1">
    <location>
        <begin position="33"/>
        <end position="145"/>
    </location>
</feature>
<accession>A0ABP8C8P6</accession>
<reference evidence="4" key="1">
    <citation type="journal article" date="2019" name="Int. J. Syst. Evol. Microbiol.">
        <title>The Global Catalogue of Microorganisms (GCM) 10K type strain sequencing project: providing services to taxonomists for standard genome sequencing and annotation.</title>
        <authorList>
            <consortium name="The Broad Institute Genomics Platform"/>
            <consortium name="The Broad Institute Genome Sequencing Center for Infectious Disease"/>
            <person name="Wu L."/>
            <person name="Ma J."/>
        </authorList>
    </citation>
    <scope>NUCLEOTIDE SEQUENCE [LARGE SCALE GENOMIC DNA]</scope>
    <source>
        <strain evidence="4">JCM 17630</strain>
    </source>
</reference>
<dbReference type="Proteomes" id="UP001501496">
    <property type="component" value="Unassembled WGS sequence"/>
</dbReference>
<organism evidence="3 4">
    <name type="scientific">Postechiella marina</name>
    <dbReference type="NCBI Taxonomy" id="943941"/>
    <lineage>
        <taxon>Bacteria</taxon>
        <taxon>Pseudomonadati</taxon>
        <taxon>Bacteroidota</taxon>
        <taxon>Flavobacteriia</taxon>
        <taxon>Flavobacteriales</taxon>
        <taxon>Flavobacteriaceae</taxon>
        <taxon>Postechiella</taxon>
    </lineage>
</organism>
<evidence type="ECO:0000313" key="3">
    <source>
        <dbReference type="EMBL" id="GAA4235680.1"/>
    </source>
</evidence>
<dbReference type="RefSeq" id="WP_344787875.1">
    <property type="nucleotide sequence ID" value="NZ_BAABCA010000003.1"/>
</dbReference>
<dbReference type="Pfam" id="PF08522">
    <property type="entry name" value="BT_3987-like_N"/>
    <property type="match status" value="1"/>
</dbReference>